<dbReference type="AlphaFoldDB" id="A0A6L5BAX6"/>
<dbReference type="PANTHER" id="PTHR28052:SF1">
    <property type="entry name" value="UPF0545 PROTEIN C22ORF39"/>
    <property type="match status" value="1"/>
</dbReference>
<reference evidence="1" key="1">
    <citation type="submission" date="2020-01" db="EMBL/GenBank/DDBJ databases">
        <title>The Celery Genome Sequence Reveals Sequential Paleo-tetraploidization, Resistance Gene Elimination, Karyotype Evolution, and Functional Innovation in Apiales.</title>
        <authorList>
            <person name="Song X."/>
        </authorList>
    </citation>
    <scope>NUCLEOTIDE SEQUENCE</scope>
    <source>
        <tissue evidence="1">Leaf</tissue>
    </source>
</reference>
<dbReference type="PANTHER" id="PTHR28052">
    <property type="entry name" value="UPF0545 PROTEIN C22ORF39"/>
    <property type="match status" value="1"/>
</dbReference>
<gene>
    <name evidence="1" type="ORF">AG4045_000408</name>
</gene>
<proteinExistence type="predicted"/>
<keyword evidence="2" id="KW-1185">Reference proteome</keyword>
<evidence type="ECO:0000313" key="2">
    <source>
        <dbReference type="Proteomes" id="UP000593563"/>
    </source>
</evidence>
<dbReference type="Proteomes" id="UP000593563">
    <property type="component" value="Unassembled WGS sequence"/>
</dbReference>
<sequence length="68" mass="7972">MQKYYRAGKFDNCSGKLSGFVYCLTPKTKRSSEVEEILEAREKENFHIWLFQTPEEATSNLHLALEEE</sequence>
<dbReference type="InterPro" id="IPR021475">
    <property type="entry name" value="Pants/Emi1-like"/>
</dbReference>
<comment type="caution">
    <text evidence="1">The sequence shown here is derived from an EMBL/GenBank/DDBJ whole genome shotgun (WGS) entry which is preliminary data.</text>
</comment>
<evidence type="ECO:0000313" key="1">
    <source>
        <dbReference type="EMBL" id="KAF1002648.1"/>
    </source>
</evidence>
<dbReference type="Pfam" id="PF11326">
    <property type="entry name" value="PANTS-like"/>
    <property type="match status" value="1"/>
</dbReference>
<protein>
    <submittedName>
        <fullName evidence="1">Uncharacterized protein</fullName>
    </submittedName>
</protein>
<organism evidence="1 2">
    <name type="scientific">Apium graveolens</name>
    <name type="common">Celery</name>
    <dbReference type="NCBI Taxonomy" id="4045"/>
    <lineage>
        <taxon>Eukaryota</taxon>
        <taxon>Viridiplantae</taxon>
        <taxon>Streptophyta</taxon>
        <taxon>Embryophyta</taxon>
        <taxon>Tracheophyta</taxon>
        <taxon>Spermatophyta</taxon>
        <taxon>Magnoliopsida</taxon>
        <taxon>eudicotyledons</taxon>
        <taxon>Gunneridae</taxon>
        <taxon>Pentapetalae</taxon>
        <taxon>asterids</taxon>
        <taxon>campanulids</taxon>
        <taxon>Apiales</taxon>
        <taxon>Apiaceae</taxon>
        <taxon>Apioideae</taxon>
        <taxon>apioid superclade</taxon>
        <taxon>Apieae</taxon>
        <taxon>Apium</taxon>
    </lineage>
</organism>
<accession>A0A6L5BAX6</accession>
<dbReference type="EMBL" id="WRXP01000679">
    <property type="protein sequence ID" value="KAF1002648.1"/>
    <property type="molecule type" value="Genomic_DNA"/>
</dbReference>
<name>A0A6L5BAX6_APIGR</name>